<dbReference type="EMBL" id="FYEZ01000001">
    <property type="protein sequence ID" value="SNC60768.1"/>
    <property type="molecule type" value="Genomic_DNA"/>
</dbReference>
<dbReference type="GO" id="GO:0005507">
    <property type="term" value="F:copper ion binding"/>
    <property type="evidence" value="ECO:0007669"/>
    <property type="project" value="InterPro"/>
</dbReference>
<dbReference type="GO" id="GO:0016491">
    <property type="term" value="F:oxidoreductase activity"/>
    <property type="evidence" value="ECO:0007669"/>
    <property type="project" value="InterPro"/>
</dbReference>
<name>A0A212T408_9MICO</name>
<dbReference type="InterPro" id="IPR036257">
    <property type="entry name" value="Cyt_c_oxidase_su2_TM_sf"/>
</dbReference>
<dbReference type="PROSITE" id="PS50857">
    <property type="entry name" value="COX2_CUA"/>
    <property type="match status" value="1"/>
</dbReference>
<keyword evidence="20" id="KW-1185">Reference proteome</keyword>
<evidence type="ECO:0000256" key="8">
    <source>
        <dbReference type="ARBA" id="ARBA00022967"/>
    </source>
</evidence>
<evidence type="ECO:0000256" key="13">
    <source>
        <dbReference type="ARBA" id="ARBA00024688"/>
    </source>
</evidence>
<dbReference type="OrthoDB" id="9781261at2"/>
<dbReference type="InterPro" id="IPR014222">
    <property type="entry name" value="Cyt_c_oxidase_su2"/>
</dbReference>
<comment type="function">
    <text evidence="13">Subunits I and II form the functional core of the enzyme complex. Electrons originating in cytochrome c are transferred via heme a and Cu(A) to the binuclear center formed by heme a3 and Cu(B).</text>
</comment>
<keyword evidence="4" id="KW-0813">Transport</keyword>
<feature type="transmembrane region" description="Helical" evidence="17">
    <location>
        <begin position="58"/>
        <end position="82"/>
    </location>
</feature>
<comment type="catalytic activity">
    <reaction evidence="15">
        <text>4 Fe(II)-[cytochrome c] + O2 + 8 H(+)(in) = 4 Fe(III)-[cytochrome c] + 2 H2O + 4 H(+)(out)</text>
        <dbReference type="Rhea" id="RHEA:11436"/>
        <dbReference type="Rhea" id="RHEA-COMP:10350"/>
        <dbReference type="Rhea" id="RHEA-COMP:14399"/>
        <dbReference type="ChEBI" id="CHEBI:15377"/>
        <dbReference type="ChEBI" id="CHEBI:15378"/>
        <dbReference type="ChEBI" id="CHEBI:15379"/>
        <dbReference type="ChEBI" id="CHEBI:29033"/>
        <dbReference type="ChEBI" id="CHEBI:29034"/>
        <dbReference type="EC" id="7.1.1.9"/>
    </reaction>
</comment>
<accession>A0A212T408</accession>
<dbReference type="PANTHER" id="PTHR22888:SF9">
    <property type="entry name" value="CYTOCHROME C OXIDASE SUBUNIT 2"/>
    <property type="match status" value="1"/>
</dbReference>
<dbReference type="InterPro" id="IPR008972">
    <property type="entry name" value="Cupredoxin"/>
</dbReference>
<dbReference type="PROSITE" id="PS00078">
    <property type="entry name" value="COX2"/>
    <property type="match status" value="1"/>
</dbReference>
<dbReference type="GO" id="GO:0042773">
    <property type="term" value="P:ATP synthesis coupled electron transport"/>
    <property type="evidence" value="ECO:0007669"/>
    <property type="project" value="TreeGrafter"/>
</dbReference>
<dbReference type="AlphaFoldDB" id="A0A212T408"/>
<evidence type="ECO:0000256" key="10">
    <source>
        <dbReference type="ARBA" id="ARBA00022989"/>
    </source>
</evidence>
<evidence type="ECO:0000256" key="6">
    <source>
        <dbReference type="ARBA" id="ARBA00022692"/>
    </source>
</evidence>
<proteinExistence type="inferred from homology"/>
<evidence type="ECO:0000256" key="17">
    <source>
        <dbReference type="SAM" id="Phobius"/>
    </source>
</evidence>
<dbReference type="Gene3D" id="2.60.40.420">
    <property type="entry name" value="Cupredoxins - blue copper proteins"/>
    <property type="match status" value="1"/>
</dbReference>
<dbReference type="GO" id="GO:0004129">
    <property type="term" value="F:cytochrome-c oxidase activity"/>
    <property type="evidence" value="ECO:0007669"/>
    <property type="project" value="UniProtKB-EC"/>
</dbReference>
<dbReference type="InterPro" id="IPR001505">
    <property type="entry name" value="Copper_CuA"/>
</dbReference>
<keyword evidence="7" id="KW-0479">Metal-binding</keyword>
<dbReference type="InterPro" id="IPR002429">
    <property type="entry name" value="CcO_II-like_C"/>
</dbReference>
<feature type="compositionally biased region" description="Basic and acidic residues" evidence="16">
    <location>
        <begin position="282"/>
        <end position="293"/>
    </location>
</feature>
<evidence type="ECO:0000256" key="3">
    <source>
        <dbReference type="ARBA" id="ARBA00012949"/>
    </source>
</evidence>
<evidence type="ECO:0000256" key="9">
    <source>
        <dbReference type="ARBA" id="ARBA00022982"/>
    </source>
</evidence>
<keyword evidence="11" id="KW-0186">Copper</keyword>
<organism evidence="19 20">
    <name type="scientific">Kytococcus aerolatus</name>
    <dbReference type="NCBI Taxonomy" id="592308"/>
    <lineage>
        <taxon>Bacteria</taxon>
        <taxon>Bacillati</taxon>
        <taxon>Actinomycetota</taxon>
        <taxon>Actinomycetes</taxon>
        <taxon>Micrococcales</taxon>
        <taxon>Kytococcaceae</taxon>
        <taxon>Kytococcus</taxon>
    </lineage>
</organism>
<dbReference type="NCBIfam" id="TIGR02866">
    <property type="entry name" value="CoxB"/>
    <property type="match status" value="1"/>
</dbReference>
<evidence type="ECO:0000256" key="15">
    <source>
        <dbReference type="ARBA" id="ARBA00047816"/>
    </source>
</evidence>
<keyword evidence="5" id="KW-0679">Respiratory chain</keyword>
<evidence type="ECO:0000256" key="7">
    <source>
        <dbReference type="ARBA" id="ARBA00022723"/>
    </source>
</evidence>
<keyword evidence="12 17" id="KW-0472">Membrane</keyword>
<evidence type="ECO:0000256" key="1">
    <source>
        <dbReference type="ARBA" id="ARBA00004141"/>
    </source>
</evidence>
<evidence type="ECO:0000256" key="2">
    <source>
        <dbReference type="ARBA" id="ARBA00007866"/>
    </source>
</evidence>
<feature type="region of interest" description="Disordered" evidence="16">
    <location>
        <begin position="282"/>
        <end position="305"/>
    </location>
</feature>
<feature type="domain" description="Cytochrome oxidase subunit II copper A binding" evidence="18">
    <location>
        <begin position="132"/>
        <end position="260"/>
    </location>
</feature>
<evidence type="ECO:0000256" key="5">
    <source>
        <dbReference type="ARBA" id="ARBA00022660"/>
    </source>
</evidence>
<dbReference type="EC" id="7.1.1.9" evidence="3"/>
<evidence type="ECO:0000256" key="11">
    <source>
        <dbReference type="ARBA" id="ARBA00023008"/>
    </source>
</evidence>
<dbReference type="PANTHER" id="PTHR22888">
    <property type="entry name" value="CYTOCHROME C OXIDASE, SUBUNIT II"/>
    <property type="match status" value="1"/>
</dbReference>
<comment type="similarity">
    <text evidence="2">Belongs to the cytochrome c oxidase subunit 2 family.</text>
</comment>
<sequence length="305" mass="34820">MHRHPEHTRRWKRPAVLAGMATLGATALSGCGTADEFKRAYLPESVTENGDGIHTFWVGMWIAGMAIAVLVWALTAWCIVMYRRRHEDEVPKQVRYNVPIEILYTVVPIVMVAGLFVQNVKLENDLLNIDEEPQNTVNVVGKQWSWDFNYLDDNVYETGQQAVLTGKDGVAESLPTLYLPVNERTEFVLTTRDVIHSFWVPQFLQKLDMIPGRVNRFQVVPTEEGTYQGKCAELCGAYHAEMLFQVKVVSREEYDKQMQALEDEGQTGFLNEQYDRKELINGEPAVEDRDPGHNDWMLQGGKDEN</sequence>
<evidence type="ECO:0000313" key="19">
    <source>
        <dbReference type="EMBL" id="SNC60768.1"/>
    </source>
</evidence>
<reference evidence="19 20" key="1">
    <citation type="submission" date="2017-06" db="EMBL/GenBank/DDBJ databases">
        <authorList>
            <person name="Kim H.J."/>
            <person name="Triplett B.A."/>
        </authorList>
    </citation>
    <scope>NUCLEOTIDE SEQUENCE [LARGE SCALE GENOMIC DNA]</scope>
    <source>
        <strain evidence="19 20">DSM 22179</strain>
    </source>
</reference>
<dbReference type="Pfam" id="PF00116">
    <property type="entry name" value="COX2"/>
    <property type="match status" value="1"/>
</dbReference>
<dbReference type="SUPFAM" id="SSF49503">
    <property type="entry name" value="Cupredoxins"/>
    <property type="match status" value="1"/>
</dbReference>
<keyword evidence="6 17" id="KW-0812">Transmembrane</keyword>
<feature type="transmembrane region" description="Helical" evidence="17">
    <location>
        <begin position="94"/>
        <end position="117"/>
    </location>
</feature>
<dbReference type="SUPFAM" id="SSF81464">
    <property type="entry name" value="Cytochrome c oxidase subunit II-like, transmembrane region"/>
    <property type="match status" value="1"/>
</dbReference>
<dbReference type="Proteomes" id="UP000198122">
    <property type="component" value="Unassembled WGS sequence"/>
</dbReference>
<keyword evidence="10 17" id="KW-1133">Transmembrane helix</keyword>
<evidence type="ECO:0000313" key="20">
    <source>
        <dbReference type="Proteomes" id="UP000198122"/>
    </source>
</evidence>
<dbReference type="Gene3D" id="1.10.287.90">
    <property type="match status" value="1"/>
</dbReference>
<dbReference type="PRINTS" id="PR01166">
    <property type="entry name" value="CYCOXIDASEII"/>
</dbReference>
<dbReference type="CDD" id="cd13919">
    <property type="entry name" value="CuRO_HCO_II_like_5"/>
    <property type="match status" value="1"/>
</dbReference>
<protein>
    <recommendedName>
        <fullName evidence="3">cytochrome-c oxidase</fullName>
        <ecNumber evidence="3">7.1.1.9</ecNumber>
    </recommendedName>
    <alternativeName>
        <fullName evidence="14">Cytochrome aa3 subunit 2</fullName>
    </alternativeName>
</protein>
<keyword evidence="8" id="KW-1278">Translocase</keyword>
<evidence type="ECO:0000256" key="16">
    <source>
        <dbReference type="SAM" id="MobiDB-lite"/>
    </source>
</evidence>
<gene>
    <name evidence="19" type="ORF">SAMN05445756_0346</name>
</gene>
<dbReference type="PROSITE" id="PS51257">
    <property type="entry name" value="PROKAR_LIPOPROTEIN"/>
    <property type="match status" value="1"/>
</dbReference>
<comment type="subcellular location">
    <subcellularLocation>
        <location evidence="1">Membrane</location>
        <topology evidence="1">Multi-pass membrane protein</topology>
    </subcellularLocation>
</comment>
<dbReference type="InterPro" id="IPR045187">
    <property type="entry name" value="CcO_II"/>
</dbReference>
<evidence type="ECO:0000256" key="14">
    <source>
        <dbReference type="ARBA" id="ARBA00031399"/>
    </source>
</evidence>
<evidence type="ECO:0000256" key="12">
    <source>
        <dbReference type="ARBA" id="ARBA00023136"/>
    </source>
</evidence>
<evidence type="ECO:0000259" key="18">
    <source>
        <dbReference type="PROSITE" id="PS50857"/>
    </source>
</evidence>
<dbReference type="GO" id="GO:0016020">
    <property type="term" value="C:membrane"/>
    <property type="evidence" value="ECO:0007669"/>
    <property type="project" value="UniProtKB-SubCell"/>
</dbReference>
<evidence type="ECO:0000256" key="4">
    <source>
        <dbReference type="ARBA" id="ARBA00022448"/>
    </source>
</evidence>
<keyword evidence="9" id="KW-0249">Electron transport</keyword>